<comment type="subcellular location">
    <subcellularLocation>
        <location evidence="1">Nucleus</location>
    </subcellularLocation>
</comment>
<dbReference type="FunFam" id="2.20.25.80:FF:000006">
    <property type="entry name" value="WRKY transcription factor"/>
    <property type="match status" value="1"/>
</dbReference>
<feature type="domain" description="WRKY" evidence="8">
    <location>
        <begin position="338"/>
        <end position="395"/>
    </location>
</feature>
<organism evidence="9 10">
    <name type="scientific">Zingiber officinale</name>
    <name type="common">Ginger</name>
    <name type="synonym">Amomum zingiber</name>
    <dbReference type="NCBI Taxonomy" id="94328"/>
    <lineage>
        <taxon>Eukaryota</taxon>
        <taxon>Viridiplantae</taxon>
        <taxon>Streptophyta</taxon>
        <taxon>Embryophyta</taxon>
        <taxon>Tracheophyta</taxon>
        <taxon>Spermatophyta</taxon>
        <taxon>Magnoliopsida</taxon>
        <taxon>Liliopsida</taxon>
        <taxon>Zingiberales</taxon>
        <taxon>Zingiberaceae</taxon>
        <taxon>Zingiber</taxon>
    </lineage>
</organism>
<dbReference type="SMART" id="SM00774">
    <property type="entry name" value="WRKY"/>
    <property type="match status" value="1"/>
</dbReference>
<protein>
    <recommendedName>
        <fullName evidence="8">WRKY domain-containing protein</fullName>
    </recommendedName>
</protein>
<feature type="compositionally biased region" description="Basic residues" evidence="7">
    <location>
        <begin position="393"/>
        <end position="402"/>
    </location>
</feature>
<feature type="region of interest" description="Disordered" evidence="7">
    <location>
        <begin position="49"/>
        <end position="90"/>
    </location>
</feature>
<dbReference type="Pfam" id="PF03106">
    <property type="entry name" value="WRKY"/>
    <property type="match status" value="1"/>
</dbReference>
<dbReference type="AlphaFoldDB" id="A0A8J5GXN1"/>
<keyword evidence="5" id="KW-0804">Transcription</keyword>
<keyword evidence="10" id="KW-1185">Reference proteome</keyword>
<dbReference type="PANTHER" id="PTHR31221:SF360">
    <property type="entry name" value="WRKY DOMAIN-CONTAINING PROTEIN"/>
    <property type="match status" value="1"/>
</dbReference>
<evidence type="ECO:0000256" key="2">
    <source>
        <dbReference type="ARBA" id="ARBA00022737"/>
    </source>
</evidence>
<name>A0A8J5GXN1_ZINOF</name>
<feature type="compositionally biased region" description="Basic and acidic residues" evidence="7">
    <location>
        <begin position="76"/>
        <end position="90"/>
    </location>
</feature>
<evidence type="ECO:0000259" key="8">
    <source>
        <dbReference type="PROSITE" id="PS50811"/>
    </source>
</evidence>
<dbReference type="Proteomes" id="UP000734854">
    <property type="component" value="Unassembled WGS sequence"/>
</dbReference>
<comment type="caution">
    <text evidence="9">The sequence shown here is derived from an EMBL/GenBank/DDBJ whole genome shotgun (WGS) entry which is preliminary data.</text>
</comment>
<evidence type="ECO:0000256" key="1">
    <source>
        <dbReference type="ARBA" id="ARBA00004123"/>
    </source>
</evidence>
<keyword evidence="2" id="KW-0677">Repeat</keyword>
<dbReference type="GO" id="GO:0005634">
    <property type="term" value="C:nucleus"/>
    <property type="evidence" value="ECO:0007669"/>
    <property type="project" value="UniProtKB-SubCell"/>
</dbReference>
<reference evidence="9 10" key="1">
    <citation type="submission" date="2020-08" db="EMBL/GenBank/DDBJ databases">
        <title>Plant Genome Project.</title>
        <authorList>
            <person name="Zhang R.-G."/>
        </authorList>
    </citation>
    <scope>NUCLEOTIDE SEQUENCE [LARGE SCALE GENOMIC DNA]</scope>
    <source>
        <tissue evidence="9">Rhizome</tissue>
    </source>
</reference>
<dbReference type="SUPFAM" id="SSF118290">
    <property type="entry name" value="WRKY DNA-binding domain"/>
    <property type="match status" value="1"/>
</dbReference>
<sequence>MIVSVVVRGKGGVEALGSWCSLEVVGDVENLDVLTEDLAIGVDVRERAADGEVGNQQPAKQSALAGAGNMAPSTRAEGKKLSYHEKTRAEGKKLSYHEKTRAEGKKLSVLNRLKSIKTGRKAGVETAVTLSLGDGASFCGVFGLAAQTWERKTTEKGHVEVKHKQRKKLSAVELISAVETEEELKRIDAEMQDANSTVQISKPVASRPSRSFSFFPELLPMSSSLAPLADHQRPTAIEPKTTRFGSASNDSAAKAVALMDDASETKETRTNTVFKPTAKSFSRATASLLLSNLASIIGSTRQQPVTNLNPFVQHELNQEMDARNQQQIRKQDRPSSCDGYNWRKYGQKQVKGSEYPRSYYKCTHPTCSVKKIVERSFDGQIAEIVYKGDHNHPKPRPPKRRLSSGSQEQAFVADENSRSETGNLQSWSTTGSLLLEVNPMGLSSCRIPTPSVQVDLPDDRRIDTDCRRSNADKVANSTDVGTLPSPFVTPQLRCAVVLTS</sequence>
<evidence type="ECO:0000256" key="7">
    <source>
        <dbReference type="SAM" id="MobiDB-lite"/>
    </source>
</evidence>
<evidence type="ECO:0000313" key="10">
    <source>
        <dbReference type="Proteomes" id="UP000734854"/>
    </source>
</evidence>
<keyword evidence="4" id="KW-0238">DNA-binding</keyword>
<dbReference type="GO" id="GO:0043565">
    <property type="term" value="F:sequence-specific DNA binding"/>
    <property type="evidence" value="ECO:0007669"/>
    <property type="project" value="InterPro"/>
</dbReference>
<evidence type="ECO:0000256" key="4">
    <source>
        <dbReference type="ARBA" id="ARBA00023125"/>
    </source>
</evidence>
<dbReference type="EMBL" id="JACMSC010000007">
    <property type="protein sequence ID" value="KAG6513688.1"/>
    <property type="molecule type" value="Genomic_DNA"/>
</dbReference>
<evidence type="ECO:0000256" key="5">
    <source>
        <dbReference type="ARBA" id="ARBA00023163"/>
    </source>
</evidence>
<dbReference type="PANTHER" id="PTHR31221">
    <property type="entry name" value="WRKY TRANSCRIPTION FACTOR PROTEIN 1-RELATED"/>
    <property type="match status" value="1"/>
</dbReference>
<dbReference type="PROSITE" id="PS50811">
    <property type="entry name" value="WRKY"/>
    <property type="match status" value="1"/>
</dbReference>
<evidence type="ECO:0000256" key="3">
    <source>
        <dbReference type="ARBA" id="ARBA00023015"/>
    </source>
</evidence>
<accession>A0A8J5GXN1</accession>
<gene>
    <name evidence="9" type="ORF">ZIOFF_024024</name>
</gene>
<proteinExistence type="predicted"/>
<evidence type="ECO:0000256" key="6">
    <source>
        <dbReference type="ARBA" id="ARBA00023242"/>
    </source>
</evidence>
<dbReference type="Gene3D" id="2.20.25.80">
    <property type="entry name" value="WRKY domain"/>
    <property type="match status" value="1"/>
</dbReference>
<feature type="region of interest" description="Disordered" evidence="7">
    <location>
        <begin position="386"/>
        <end position="425"/>
    </location>
</feature>
<keyword evidence="6" id="KW-0539">Nucleus</keyword>
<evidence type="ECO:0000313" key="9">
    <source>
        <dbReference type="EMBL" id="KAG6513688.1"/>
    </source>
</evidence>
<dbReference type="InterPro" id="IPR003657">
    <property type="entry name" value="WRKY_dom"/>
</dbReference>
<dbReference type="InterPro" id="IPR036576">
    <property type="entry name" value="WRKY_dom_sf"/>
</dbReference>
<dbReference type="InterPro" id="IPR044810">
    <property type="entry name" value="WRKY_plant"/>
</dbReference>
<feature type="region of interest" description="Disordered" evidence="7">
    <location>
        <begin position="323"/>
        <end position="342"/>
    </location>
</feature>
<dbReference type="GO" id="GO:0003700">
    <property type="term" value="F:DNA-binding transcription factor activity"/>
    <property type="evidence" value="ECO:0007669"/>
    <property type="project" value="InterPro"/>
</dbReference>
<keyword evidence="3" id="KW-0805">Transcription regulation</keyword>